<organism evidence="4 5">
    <name type="scientific">Diplogelasinospora grovesii</name>
    <dbReference type="NCBI Taxonomy" id="303347"/>
    <lineage>
        <taxon>Eukaryota</taxon>
        <taxon>Fungi</taxon>
        <taxon>Dikarya</taxon>
        <taxon>Ascomycota</taxon>
        <taxon>Pezizomycotina</taxon>
        <taxon>Sordariomycetes</taxon>
        <taxon>Sordariomycetidae</taxon>
        <taxon>Sordariales</taxon>
        <taxon>Diplogelasinosporaceae</taxon>
        <taxon>Diplogelasinospora</taxon>
    </lineage>
</organism>
<dbReference type="Pfam" id="PF03031">
    <property type="entry name" value="NIF"/>
    <property type="match status" value="1"/>
</dbReference>
<dbReference type="InterPro" id="IPR004274">
    <property type="entry name" value="FCP1_dom"/>
</dbReference>
<comment type="function">
    <text evidence="1">Essential component of the TIM23 complex, a complex that mediates the translocation of transit peptide-containing proteins across the mitochondrial inner membrane.</text>
</comment>
<dbReference type="SUPFAM" id="SSF56784">
    <property type="entry name" value="HAD-like"/>
    <property type="match status" value="1"/>
</dbReference>
<dbReference type="Proteomes" id="UP001303473">
    <property type="component" value="Unassembled WGS sequence"/>
</dbReference>
<feature type="region of interest" description="Disordered" evidence="2">
    <location>
        <begin position="1"/>
        <end position="111"/>
    </location>
</feature>
<sequence length="340" mass="38486">MDFNNPFYGFGQQPAFSQSQPQFQSQFQPLSFQSGNYAHPRQSHQQQQQQQRPYPHLPRNSQLPSRPQSHSQSHTKPQSAPRSRSRSRSKERGSGRDAISAPSLESGGVPEPSSSYLLRASFLARTLPQPRPMLVVIDLNGTMLFRPNRKNPTKFVERPHARMFLRYCIETFHVVIWSSARPDNVRQMCASLLNSSSSSSSSSSHRYSLRSDTTLPANVVAIWGRDKFGLSPADYNQRTQCYKRLTRLWSDPVVQSAHPYGEEWSQGNTVLIDDSIEKARSEPYNAITLPEFLGDTAENPEVLPLVHDYLNTLAYQADISTYIRTHPFNVNDAAPPTLPQ</sequence>
<reference evidence="5" key="1">
    <citation type="journal article" date="2023" name="Mol. Phylogenet. Evol.">
        <title>Genome-scale phylogeny and comparative genomics of the fungal order Sordariales.</title>
        <authorList>
            <person name="Hensen N."/>
            <person name="Bonometti L."/>
            <person name="Westerberg I."/>
            <person name="Brannstrom I.O."/>
            <person name="Guillou S."/>
            <person name="Cros-Aarteil S."/>
            <person name="Calhoun S."/>
            <person name="Haridas S."/>
            <person name="Kuo A."/>
            <person name="Mondo S."/>
            <person name="Pangilinan J."/>
            <person name="Riley R."/>
            <person name="LaButti K."/>
            <person name="Andreopoulos B."/>
            <person name="Lipzen A."/>
            <person name="Chen C."/>
            <person name="Yan M."/>
            <person name="Daum C."/>
            <person name="Ng V."/>
            <person name="Clum A."/>
            <person name="Steindorff A."/>
            <person name="Ohm R.A."/>
            <person name="Martin F."/>
            <person name="Silar P."/>
            <person name="Natvig D.O."/>
            <person name="Lalanne C."/>
            <person name="Gautier V."/>
            <person name="Ament-Velasquez S.L."/>
            <person name="Kruys A."/>
            <person name="Hutchinson M.I."/>
            <person name="Powell A.J."/>
            <person name="Barry K."/>
            <person name="Miller A.N."/>
            <person name="Grigoriev I.V."/>
            <person name="Debuchy R."/>
            <person name="Gladieux P."/>
            <person name="Hiltunen Thoren M."/>
            <person name="Johannesson H."/>
        </authorList>
    </citation>
    <scope>NUCLEOTIDE SEQUENCE [LARGE SCALE GENOMIC DNA]</scope>
    <source>
        <strain evidence="5">CBS 340.73</strain>
    </source>
</reference>
<feature type="domain" description="FCP1 homology" evidence="3">
    <location>
        <begin position="128"/>
        <end position="313"/>
    </location>
</feature>
<keyword evidence="1" id="KW-0496">Mitochondrion</keyword>
<dbReference type="InterPro" id="IPR050365">
    <property type="entry name" value="TIM50"/>
</dbReference>
<dbReference type="EMBL" id="MU853791">
    <property type="protein sequence ID" value="KAK3940814.1"/>
    <property type="molecule type" value="Genomic_DNA"/>
</dbReference>
<evidence type="ECO:0000256" key="1">
    <source>
        <dbReference type="RuleBase" id="RU365079"/>
    </source>
</evidence>
<dbReference type="Gene3D" id="3.40.50.1000">
    <property type="entry name" value="HAD superfamily/HAD-like"/>
    <property type="match status" value="1"/>
</dbReference>
<dbReference type="PANTHER" id="PTHR12210">
    <property type="entry name" value="DULLARD PROTEIN PHOSPHATASE"/>
    <property type="match status" value="1"/>
</dbReference>
<gene>
    <name evidence="4" type="ORF">QBC46DRAFT_407886</name>
</gene>
<comment type="subcellular location">
    <subcellularLocation>
        <location evidence="1">Mitochondrion inner membrane</location>
        <topology evidence="1">Single-pass membrane protein</topology>
    </subcellularLocation>
</comment>
<comment type="caution">
    <text evidence="4">The sequence shown here is derived from an EMBL/GenBank/DDBJ whole genome shotgun (WGS) entry which is preliminary data.</text>
</comment>
<dbReference type="GO" id="GO:0015031">
    <property type="term" value="P:protein transport"/>
    <property type="evidence" value="ECO:0007669"/>
    <property type="project" value="UniProtKB-KW"/>
</dbReference>
<dbReference type="AlphaFoldDB" id="A0AAN6N9C2"/>
<keyword evidence="1" id="KW-0809">Transit peptide</keyword>
<evidence type="ECO:0000256" key="2">
    <source>
        <dbReference type="SAM" id="MobiDB-lite"/>
    </source>
</evidence>
<comment type="similarity">
    <text evidence="1">Belongs to the TIM50 family.</text>
</comment>
<comment type="subunit">
    <text evidence="1">Component of the TIM23 complex.</text>
</comment>
<name>A0AAN6N9C2_9PEZI</name>
<evidence type="ECO:0000313" key="5">
    <source>
        <dbReference type="Proteomes" id="UP001303473"/>
    </source>
</evidence>
<dbReference type="InterPro" id="IPR036412">
    <property type="entry name" value="HAD-like_sf"/>
</dbReference>
<dbReference type="SMART" id="SM00577">
    <property type="entry name" value="CPDc"/>
    <property type="match status" value="1"/>
</dbReference>
<feature type="compositionally biased region" description="Polar residues" evidence="2">
    <location>
        <begin position="59"/>
        <end position="78"/>
    </location>
</feature>
<protein>
    <recommendedName>
        <fullName evidence="1">Mitochondrial import inner membrane translocase subunit TIM50</fullName>
    </recommendedName>
</protein>
<dbReference type="GO" id="GO:0005744">
    <property type="term" value="C:TIM23 mitochondrial import inner membrane translocase complex"/>
    <property type="evidence" value="ECO:0007669"/>
    <property type="project" value="UniProtKB-UniRule"/>
</dbReference>
<keyword evidence="1" id="KW-0653">Protein transport</keyword>
<evidence type="ECO:0000259" key="3">
    <source>
        <dbReference type="PROSITE" id="PS50969"/>
    </source>
</evidence>
<keyword evidence="1" id="KW-0813">Transport</keyword>
<dbReference type="PROSITE" id="PS50969">
    <property type="entry name" value="FCP1"/>
    <property type="match status" value="1"/>
</dbReference>
<proteinExistence type="inferred from homology"/>
<dbReference type="InterPro" id="IPR023214">
    <property type="entry name" value="HAD_sf"/>
</dbReference>
<keyword evidence="5" id="KW-1185">Reference proteome</keyword>
<keyword evidence="1" id="KW-0811">Translocation</keyword>
<evidence type="ECO:0000313" key="4">
    <source>
        <dbReference type="EMBL" id="KAK3940814.1"/>
    </source>
</evidence>
<accession>A0AAN6N9C2</accession>
<feature type="compositionally biased region" description="Low complexity" evidence="2">
    <location>
        <begin position="9"/>
        <end position="35"/>
    </location>
</feature>